<dbReference type="InterPro" id="IPR020103">
    <property type="entry name" value="PsdUridine_synth_cat_dom_sf"/>
</dbReference>
<dbReference type="InterPro" id="IPR006145">
    <property type="entry name" value="PsdUridine_synth_RsuA/RluA"/>
</dbReference>
<dbReference type="SUPFAM" id="SSF55174">
    <property type="entry name" value="Alpha-L RNA-binding motif"/>
    <property type="match status" value="1"/>
</dbReference>
<dbReference type="InterPro" id="IPR036986">
    <property type="entry name" value="S4_RNA-bd_sf"/>
</dbReference>
<dbReference type="GO" id="GO:0160139">
    <property type="term" value="F:23S rRNA pseudouridine(2605) synthase activity"/>
    <property type="evidence" value="ECO:0007669"/>
    <property type="project" value="UniProtKB-EC"/>
</dbReference>
<dbReference type="PANTHER" id="PTHR47683">
    <property type="entry name" value="PSEUDOURIDINE SYNTHASE FAMILY PROTEIN-RELATED"/>
    <property type="match status" value="1"/>
</dbReference>
<dbReference type="SUPFAM" id="SSF55120">
    <property type="entry name" value="Pseudouridine synthase"/>
    <property type="match status" value="1"/>
</dbReference>
<dbReference type="SMART" id="SM00363">
    <property type="entry name" value="S4"/>
    <property type="match status" value="1"/>
</dbReference>
<dbReference type="CDD" id="cd02556">
    <property type="entry name" value="PseudoU_synth_RluB"/>
    <property type="match status" value="1"/>
</dbReference>
<dbReference type="EMBL" id="QQAX01000012">
    <property type="protein sequence ID" value="RDI42816.1"/>
    <property type="molecule type" value="Genomic_DNA"/>
</dbReference>
<dbReference type="InterPro" id="IPR042092">
    <property type="entry name" value="PsdUridine_s_RsuA/RluB/E/F_cat"/>
</dbReference>
<evidence type="ECO:0000313" key="9">
    <source>
        <dbReference type="EMBL" id="RDI42816.1"/>
    </source>
</evidence>
<keyword evidence="2 6" id="KW-0694">RNA-binding</keyword>
<dbReference type="NCBIfam" id="NF007976">
    <property type="entry name" value="PRK10700.1"/>
    <property type="match status" value="1"/>
</dbReference>
<name>A0A370GHV0_9COXI</name>
<evidence type="ECO:0000256" key="3">
    <source>
        <dbReference type="ARBA" id="ARBA00023235"/>
    </source>
</evidence>
<proteinExistence type="inferred from homology"/>
<dbReference type="Gene3D" id="3.30.70.1560">
    <property type="entry name" value="Alpha-L RNA-binding motif"/>
    <property type="match status" value="1"/>
</dbReference>
<dbReference type="Pfam" id="PF01479">
    <property type="entry name" value="S4"/>
    <property type="match status" value="1"/>
</dbReference>
<dbReference type="GO" id="GO:0000455">
    <property type="term" value="P:enzyme-directed rRNA pseudouridine synthesis"/>
    <property type="evidence" value="ECO:0007669"/>
    <property type="project" value="UniProtKB-ARBA"/>
</dbReference>
<dbReference type="OrthoDB" id="9807213at2"/>
<dbReference type="NCBIfam" id="TIGR00093">
    <property type="entry name" value="pseudouridine synthase"/>
    <property type="match status" value="1"/>
</dbReference>
<comment type="catalytic activity">
    <reaction evidence="4">
        <text>uridine(2605) in 23S rRNA = pseudouridine(2605) in 23S rRNA</text>
        <dbReference type="Rhea" id="RHEA:42520"/>
        <dbReference type="Rhea" id="RHEA-COMP:10095"/>
        <dbReference type="Rhea" id="RHEA-COMP:10096"/>
        <dbReference type="ChEBI" id="CHEBI:65314"/>
        <dbReference type="ChEBI" id="CHEBI:65315"/>
        <dbReference type="EC" id="5.4.99.22"/>
    </reaction>
</comment>
<protein>
    <recommendedName>
        <fullName evidence="7">Pseudouridine synthase</fullName>
        <ecNumber evidence="7">5.4.99.-</ecNumber>
    </recommendedName>
</protein>
<comment type="similarity">
    <text evidence="1 7">Belongs to the pseudouridine synthase RsuA family.</text>
</comment>
<dbReference type="InterPro" id="IPR020094">
    <property type="entry name" value="TruA/RsuA/RluB/E/F_N"/>
</dbReference>
<dbReference type="PANTHER" id="PTHR47683:SF3">
    <property type="entry name" value="RIBOSOMAL LARGE SUBUNIT PSEUDOURIDINE SYNTHASE B"/>
    <property type="match status" value="1"/>
</dbReference>
<evidence type="ECO:0000256" key="4">
    <source>
        <dbReference type="ARBA" id="ARBA00036944"/>
    </source>
</evidence>
<dbReference type="CDD" id="cd00165">
    <property type="entry name" value="S4"/>
    <property type="match status" value="1"/>
</dbReference>
<evidence type="ECO:0000259" key="8">
    <source>
        <dbReference type="SMART" id="SM00363"/>
    </source>
</evidence>
<dbReference type="Gene3D" id="3.30.70.580">
    <property type="entry name" value="Pseudouridine synthase I, catalytic domain, N-terminal subdomain"/>
    <property type="match status" value="1"/>
</dbReference>
<dbReference type="PROSITE" id="PS50889">
    <property type="entry name" value="S4"/>
    <property type="match status" value="1"/>
</dbReference>
<dbReference type="Proteomes" id="UP000254720">
    <property type="component" value="Unassembled WGS sequence"/>
</dbReference>
<dbReference type="GO" id="GO:0003723">
    <property type="term" value="F:RNA binding"/>
    <property type="evidence" value="ECO:0007669"/>
    <property type="project" value="UniProtKB-KW"/>
</dbReference>
<dbReference type="Pfam" id="PF00849">
    <property type="entry name" value="PseudoU_synth_2"/>
    <property type="match status" value="1"/>
</dbReference>
<dbReference type="Gene3D" id="3.10.290.10">
    <property type="entry name" value="RNA-binding S4 domain"/>
    <property type="match status" value="1"/>
</dbReference>
<evidence type="ECO:0000256" key="1">
    <source>
        <dbReference type="ARBA" id="ARBA00008348"/>
    </source>
</evidence>
<organism evidence="9 10">
    <name type="scientific">Aquicella lusitana</name>
    <dbReference type="NCBI Taxonomy" id="254246"/>
    <lineage>
        <taxon>Bacteria</taxon>
        <taxon>Pseudomonadati</taxon>
        <taxon>Pseudomonadota</taxon>
        <taxon>Gammaproteobacteria</taxon>
        <taxon>Legionellales</taxon>
        <taxon>Coxiellaceae</taxon>
        <taxon>Aquicella</taxon>
    </lineage>
</organism>
<evidence type="ECO:0000256" key="5">
    <source>
        <dbReference type="ARBA" id="ARBA00037383"/>
    </source>
</evidence>
<dbReference type="InterPro" id="IPR018496">
    <property type="entry name" value="PsdUridine_synth_RsuA/RluB_CS"/>
</dbReference>
<dbReference type="FunFam" id="3.10.290.10:FF:000003">
    <property type="entry name" value="Pseudouridine synthase"/>
    <property type="match status" value="1"/>
</dbReference>
<accession>A0A370GHV0</accession>
<comment type="function">
    <text evidence="5">Responsible for synthesis of pseudouridine from uracil-2605 in 23S ribosomal RNA.</text>
</comment>
<dbReference type="PROSITE" id="PS01149">
    <property type="entry name" value="PSI_RSU"/>
    <property type="match status" value="1"/>
</dbReference>
<dbReference type="InterPro" id="IPR000748">
    <property type="entry name" value="PsdUridine_synth_RsuA/RluB/E/F"/>
</dbReference>
<gene>
    <name evidence="9" type="ORF">C8D86_11213</name>
</gene>
<keyword evidence="3 7" id="KW-0413">Isomerase</keyword>
<dbReference type="InterPro" id="IPR002942">
    <property type="entry name" value="S4_RNA-bd"/>
</dbReference>
<keyword evidence="10" id="KW-1185">Reference proteome</keyword>
<feature type="domain" description="RNA-binding S4" evidence="8">
    <location>
        <begin position="3"/>
        <end position="64"/>
    </location>
</feature>
<dbReference type="EC" id="5.4.99.-" evidence="7"/>
<dbReference type="RefSeq" id="WP_114834480.1">
    <property type="nucleotide sequence ID" value="NZ_LR699114.1"/>
</dbReference>
<dbReference type="FunFam" id="3.30.70.1560:FF:000001">
    <property type="entry name" value="Pseudouridine synthase"/>
    <property type="match status" value="1"/>
</dbReference>
<dbReference type="AlphaFoldDB" id="A0A370GHV0"/>
<evidence type="ECO:0000256" key="6">
    <source>
        <dbReference type="PROSITE-ProRule" id="PRU00182"/>
    </source>
</evidence>
<dbReference type="InterPro" id="IPR050343">
    <property type="entry name" value="RsuA_PseudoU_synthase"/>
</dbReference>
<dbReference type="GO" id="GO:0005829">
    <property type="term" value="C:cytosol"/>
    <property type="evidence" value="ECO:0007669"/>
    <property type="project" value="UniProtKB-ARBA"/>
</dbReference>
<sequence length="248" mass="28221">MSEKIQKVLANAGLGSRRQIESWIQDGRVTVNGRIATIGDRMTYRDRVCVDGREIKLFKSLNVKSRVLLYHKPEKEMCTRNDPEGRPTIFERLPIIRNSRWICVGRLDFNTSGLLLITNDGTLANHLMHPRSHIEREYAVRVRGEVTPEALEQLKKGVQLEDGPAHFEKIVDAGGSGANHWFHVTISEGRNRLVRRLWDALGFTVSRLIRIRFGPVYLPAGLKRGRCVELTEDEVAELIELTTKEDAS</sequence>
<evidence type="ECO:0000256" key="7">
    <source>
        <dbReference type="RuleBase" id="RU003887"/>
    </source>
</evidence>
<comment type="caution">
    <text evidence="9">The sequence shown here is derived from an EMBL/GenBank/DDBJ whole genome shotgun (WGS) entry which is preliminary data.</text>
</comment>
<evidence type="ECO:0000256" key="2">
    <source>
        <dbReference type="ARBA" id="ARBA00022884"/>
    </source>
</evidence>
<reference evidence="9 10" key="1">
    <citation type="submission" date="2018-07" db="EMBL/GenBank/DDBJ databases">
        <title>Genomic Encyclopedia of Type Strains, Phase IV (KMG-IV): sequencing the most valuable type-strain genomes for metagenomic binning, comparative biology and taxonomic classification.</title>
        <authorList>
            <person name="Goeker M."/>
        </authorList>
    </citation>
    <scope>NUCLEOTIDE SEQUENCE [LARGE SCALE GENOMIC DNA]</scope>
    <source>
        <strain evidence="9 10">DSM 16500</strain>
    </source>
</reference>
<evidence type="ECO:0000313" key="10">
    <source>
        <dbReference type="Proteomes" id="UP000254720"/>
    </source>
</evidence>